<comment type="caution">
    <text evidence="1">The sequence shown here is derived from an EMBL/GenBank/DDBJ whole genome shotgun (WGS) entry which is preliminary data.</text>
</comment>
<proteinExistence type="predicted"/>
<dbReference type="Pfam" id="PF20206">
    <property type="entry name" value="Tra1_ring"/>
    <property type="match status" value="1"/>
</dbReference>
<sequence length="152" mass="17838">MATINWKEELLVYCLLSYYKTKGRRRSLRTTALPHKRPTFFRFVEFNVPHFNDELKAKVLQHILNPAFLYCFEKGEREQLLGPPNSEGDNSESITKVLDPEKQVDVLHSLSIYLLQFSTLLVEHHIHDNNKSRNSKLRRLMTFARPCLLPKA</sequence>
<reference evidence="1 2" key="1">
    <citation type="submission" date="2021-04" db="EMBL/GenBank/DDBJ databases">
        <authorList>
            <person name="De Guttry C."/>
            <person name="Zahm M."/>
            <person name="Klopp C."/>
            <person name="Cabau C."/>
            <person name="Louis A."/>
            <person name="Berthelot C."/>
            <person name="Parey E."/>
            <person name="Roest Crollius H."/>
            <person name="Montfort J."/>
            <person name="Robinson-Rechavi M."/>
            <person name="Bucao C."/>
            <person name="Bouchez O."/>
            <person name="Gislard M."/>
            <person name="Lluch J."/>
            <person name="Milhes M."/>
            <person name="Lampietro C."/>
            <person name="Lopez Roques C."/>
            <person name="Donnadieu C."/>
            <person name="Braasch I."/>
            <person name="Desvignes T."/>
            <person name="Postlethwait J."/>
            <person name="Bobe J."/>
            <person name="Wedekind C."/>
            <person name="Guiguen Y."/>
        </authorList>
    </citation>
    <scope>NUCLEOTIDE SEQUENCE [LARGE SCALE GENOMIC DNA]</scope>
    <source>
        <strain evidence="1">Cs_M1</strain>
        <tissue evidence="1">Blood</tissue>
    </source>
</reference>
<dbReference type="InterPro" id="IPR046805">
    <property type="entry name" value="Tra1_ring"/>
</dbReference>
<keyword evidence="2" id="KW-1185">Reference proteome</keyword>
<evidence type="ECO:0000313" key="1">
    <source>
        <dbReference type="EMBL" id="KAK6328296.1"/>
    </source>
</evidence>
<dbReference type="Proteomes" id="UP001356427">
    <property type="component" value="Unassembled WGS sequence"/>
</dbReference>
<evidence type="ECO:0000313" key="2">
    <source>
        <dbReference type="Proteomes" id="UP001356427"/>
    </source>
</evidence>
<name>A0AAN8R7N8_9TELE</name>
<dbReference type="EMBL" id="JAGTTL010000001">
    <property type="protein sequence ID" value="KAK6328296.1"/>
    <property type="molecule type" value="Genomic_DNA"/>
</dbReference>
<gene>
    <name evidence="1" type="ORF">J4Q44_G00002740</name>
</gene>
<protein>
    <submittedName>
        <fullName evidence="1">Uncharacterized protein</fullName>
    </submittedName>
</protein>
<dbReference type="AlphaFoldDB" id="A0AAN8R7N8"/>
<organism evidence="1 2">
    <name type="scientific">Coregonus suidteri</name>
    <dbReference type="NCBI Taxonomy" id="861788"/>
    <lineage>
        <taxon>Eukaryota</taxon>
        <taxon>Metazoa</taxon>
        <taxon>Chordata</taxon>
        <taxon>Craniata</taxon>
        <taxon>Vertebrata</taxon>
        <taxon>Euteleostomi</taxon>
        <taxon>Actinopterygii</taxon>
        <taxon>Neopterygii</taxon>
        <taxon>Teleostei</taxon>
        <taxon>Protacanthopterygii</taxon>
        <taxon>Salmoniformes</taxon>
        <taxon>Salmonidae</taxon>
        <taxon>Coregoninae</taxon>
        <taxon>Coregonus</taxon>
    </lineage>
</organism>
<accession>A0AAN8R7N8</accession>